<evidence type="ECO:0008006" key="9">
    <source>
        <dbReference type="Google" id="ProtNLM"/>
    </source>
</evidence>
<accession>A0A843UE17</accession>
<comment type="caution">
    <text evidence="7">The sequence shown here is derived from an EMBL/GenBank/DDBJ whole genome shotgun (WGS) entry which is preliminary data.</text>
</comment>
<dbReference type="OrthoDB" id="2425403at2759"/>
<dbReference type="GO" id="GO:0008270">
    <property type="term" value="F:zinc ion binding"/>
    <property type="evidence" value="ECO:0007669"/>
    <property type="project" value="UniProtKB-KW"/>
</dbReference>
<keyword evidence="1" id="KW-0479">Metal-binding</keyword>
<evidence type="ECO:0000256" key="3">
    <source>
        <dbReference type="ARBA" id="ARBA00022833"/>
    </source>
</evidence>
<dbReference type="PROSITE" id="PS50158">
    <property type="entry name" value="ZF_CCHC"/>
    <property type="match status" value="1"/>
</dbReference>
<dbReference type="PANTHER" id="PTHR33680">
    <property type="entry name" value="OS07G0190500 PROTEIN"/>
    <property type="match status" value="1"/>
</dbReference>
<evidence type="ECO:0000256" key="2">
    <source>
        <dbReference type="ARBA" id="ARBA00022771"/>
    </source>
</evidence>
<name>A0A843UE17_COLES</name>
<dbReference type="Proteomes" id="UP000652761">
    <property type="component" value="Unassembled WGS sequence"/>
</dbReference>
<dbReference type="InterPro" id="IPR036875">
    <property type="entry name" value="Znf_CCHC_sf"/>
</dbReference>
<reference evidence="7" key="1">
    <citation type="submission" date="2017-07" db="EMBL/GenBank/DDBJ databases">
        <title>Taro Niue Genome Assembly and Annotation.</title>
        <authorList>
            <person name="Atibalentja N."/>
            <person name="Keating K."/>
            <person name="Fields C.J."/>
        </authorList>
    </citation>
    <scope>NUCLEOTIDE SEQUENCE</scope>
    <source>
        <strain evidence="7">Niue_2</strain>
        <tissue evidence="7">Leaf</tissue>
    </source>
</reference>
<dbReference type="InterPro" id="IPR001878">
    <property type="entry name" value="Znf_CCHC"/>
</dbReference>
<evidence type="ECO:0000256" key="1">
    <source>
        <dbReference type="ARBA" id="ARBA00022723"/>
    </source>
</evidence>
<dbReference type="SUPFAM" id="SSF57756">
    <property type="entry name" value="Retrovirus zinc finger-like domains"/>
    <property type="match status" value="1"/>
</dbReference>
<gene>
    <name evidence="7" type="ORF">Taro_016534</name>
</gene>
<keyword evidence="8" id="KW-1185">Reference proteome</keyword>
<evidence type="ECO:0000259" key="5">
    <source>
        <dbReference type="PROSITE" id="PS50158"/>
    </source>
</evidence>
<dbReference type="Pfam" id="PF00098">
    <property type="entry name" value="zf-CCHC"/>
    <property type="match status" value="1"/>
</dbReference>
<organism evidence="7 8">
    <name type="scientific">Colocasia esculenta</name>
    <name type="common">Wild taro</name>
    <name type="synonym">Arum esculentum</name>
    <dbReference type="NCBI Taxonomy" id="4460"/>
    <lineage>
        <taxon>Eukaryota</taxon>
        <taxon>Viridiplantae</taxon>
        <taxon>Streptophyta</taxon>
        <taxon>Embryophyta</taxon>
        <taxon>Tracheophyta</taxon>
        <taxon>Spermatophyta</taxon>
        <taxon>Magnoliopsida</taxon>
        <taxon>Liliopsida</taxon>
        <taxon>Araceae</taxon>
        <taxon>Aroideae</taxon>
        <taxon>Colocasieae</taxon>
        <taxon>Colocasia</taxon>
    </lineage>
</organism>
<keyword evidence="2 4" id="KW-0863">Zinc-finger</keyword>
<dbReference type="EMBL" id="NMUH01000735">
    <property type="protein sequence ID" value="MQL84032.1"/>
    <property type="molecule type" value="Genomic_DNA"/>
</dbReference>
<dbReference type="PANTHER" id="PTHR33680:SF1">
    <property type="entry name" value="OS05G0489500 PROTEIN"/>
    <property type="match status" value="1"/>
</dbReference>
<dbReference type="Pfam" id="PF06839">
    <property type="entry name" value="Zn_ribbon_GRF"/>
    <property type="match status" value="1"/>
</dbReference>
<dbReference type="GO" id="GO:0003676">
    <property type="term" value="F:nucleic acid binding"/>
    <property type="evidence" value="ECO:0007669"/>
    <property type="project" value="InterPro"/>
</dbReference>
<evidence type="ECO:0000259" key="6">
    <source>
        <dbReference type="PROSITE" id="PS51999"/>
    </source>
</evidence>
<proteinExistence type="predicted"/>
<feature type="domain" description="CCHC-type" evidence="5">
    <location>
        <begin position="179"/>
        <end position="193"/>
    </location>
</feature>
<dbReference type="AlphaFoldDB" id="A0A843UE17"/>
<sequence>MPPSACWESDERCNFRQWCVDFDVTGKSMEKPVNQDLVIPLSNTVNIQYPFCPCGAGSCRLLTMEHGEYAGRKYFGCTVKKGQGACNFFQWQNAAEGEHSSGKNNLVGYNHQHPDSVTKPRSLFNVEPNLVNFDNMVVGGTSVEPSPTLERREAGGLLNQNQRTSSHNISLGLSPKQGKCYRCGREGHWVIDCVGPLPPPQM</sequence>
<evidence type="ECO:0000313" key="7">
    <source>
        <dbReference type="EMBL" id="MQL84032.1"/>
    </source>
</evidence>
<dbReference type="InterPro" id="IPR010666">
    <property type="entry name" value="Znf_GRF"/>
</dbReference>
<feature type="domain" description="GRF-type" evidence="6">
    <location>
        <begin position="52"/>
        <end position="95"/>
    </location>
</feature>
<evidence type="ECO:0000313" key="8">
    <source>
        <dbReference type="Proteomes" id="UP000652761"/>
    </source>
</evidence>
<keyword evidence="3" id="KW-0862">Zinc</keyword>
<dbReference type="PROSITE" id="PS51999">
    <property type="entry name" value="ZF_GRF"/>
    <property type="match status" value="1"/>
</dbReference>
<protein>
    <recommendedName>
        <fullName evidence="9">CCHC-type domain-containing protein</fullName>
    </recommendedName>
</protein>
<dbReference type="Gene3D" id="4.10.60.10">
    <property type="entry name" value="Zinc finger, CCHC-type"/>
    <property type="match status" value="1"/>
</dbReference>
<evidence type="ECO:0000256" key="4">
    <source>
        <dbReference type="PROSITE-ProRule" id="PRU00047"/>
    </source>
</evidence>